<feature type="transmembrane region" description="Helical" evidence="10">
    <location>
        <begin position="66"/>
        <end position="89"/>
    </location>
</feature>
<comment type="caution">
    <text evidence="11">The sequence shown here is derived from an EMBL/GenBank/DDBJ whole genome shotgun (WGS) entry which is preliminary data.</text>
</comment>
<feature type="repeat" description="Solcar" evidence="8">
    <location>
        <begin position="5"/>
        <end position="95"/>
    </location>
</feature>
<evidence type="ECO:0000313" key="12">
    <source>
        <dbReference type="Proteomes" id="UP001489004"/>
    </source>
</evidence>
<dbReference type="Pfam" id="PF00153">
    <property type="entry name" value="Mito_carr"/>
    <property type="match status" value="3"/>
</dbReference>
<keyword evidence="3 9" id="KW-0813">Transport</keyword>
<keyword evidence="7 8" id="KW-0472">Membrane</keyword>
<accession>A0AAW1PKP8</accession>
<dbReference type="Proteomes" id="UP001489004">
    <property type="component" value="Unassembled WGS sequence"/>
</dbReference>
<feature type="transmembrane region" description="Helical" evidence="10">
    <location>
        <begin position="109"/>
        <end position="131"/>
    </location>
</feature>
<evidence type="ECO:0000256" key="10">
    <source>
        <dbReference type="SAM" id="Phobius"/>
    </source>
</evidence>
<dbReference type="PANTHER" id="PTHR45683">
    <property type="entry name" value="MITOCHONDRIAL NICOTINAMIDE ADENINE DINUCLEOTIDE TRANSPORTER 1-RELATED-RELATED"/>
    <property type="match status" value="1"/>
</dbReference>
<dbReference type="SUPFAM" id="SSF103506">
    <property type="entry name" value="Mitochondrial carrier"/>
    <property type="match status" value="1"/>
</dbReference>
<evidence type="ECO:0000256" key="1">
    <source>
        <dbReference type="ARBA" id="ARBA00004141"/>
    </source>
</evidence>
<organism evidence="11 12">
    <name type="scientific">[Myrmecia] bisecta</name>
    <dbReference type="NCBI Taxonomy" id="41462"/>
    <lineage>
        <taxon>Eukaryota</taxon>
        <taxon>Viridiplantae</taxon>
        <taxon>Chlorophyta</taxon>
        <taxon>core chlorophytes</taxon>
        <taxon>Trebouxiophyceae</taxon>
        <taxon>Trebouxiales</taxon>
        <taxon>Trebouxiaceae</taxon>
        <taxon>Myrmecia</taxon>
    </lineage>
</organism>
<dbReference type="GO" id="GO:0016020">
    <property type="term" value="C:membrane"/>
    <property type="evidence" value="ECO:0007669"/>
    <property type="project" value="UniProtKB-SubCell"/>
</dbReference>
<evidence type="ECO:0008006" key="13">
    <source>
        <dbReference type="Google" id="ProtNLM"/>
    </source>
</evidence>
<dbReference type="InterPro" id="IPR044712">
    <property type="entry name" value="SLC25A32-like"/>
</dbReference>
<dbReference type="GO" id="GO:0055085">
    <property type="term" value="P:transmembrane transport"/>
    <property type="evidence" value="ECO:0007669"/>
    <property type="project" value="InterPro"/>
</dbReference>
<feature type="repeat" description="Solcar" evidence="8">
    <location>
        <begin position="236"/>
        <end position="325"/>
    </location>
</feature>
<reference evidence="11 12" key="1">
    <citation type="journal article" date="2024" name="Nat. Commun.">
        <title>Phylogenomics reveals the evolutionary origins of lichenization in chlorophyte algae.</title>
        <authorList>
            <person name="Puginier C."/>
            <person name="Libourel C."/>
            <person name="Otte J."/>
            <person name="Skaloud P."/>
            <person name="Haon M."/>
            <person name="Grisel S."/>
            <person name="Petersen M."/>
            <person name="Berrin J.G."/>
            <person name="Delaux P.M."/>
            <person name="Dal Grande F."/>
            <person name="Keller J."/>
        </authorList>
    </citation>
    <scope>NUCLEOTIDE SEQUENCE [LARGE SCALE GENOMIC DNA]</scope>
    <source>
        <strain evidence="11 12">SAG 2043</strain>
    </source>
</reference>
<sequence>MSDAKRNWKHAVAGCTAGLTSALLLHPLDVIKTRLQVQDGIKGVLPAYRGTRDALRCILQEEGPRALYSGLSPALLGAGLSWGIYFAAYNQAKQRYQKWLNQPRLSAPLHLLSAAEAGALVCCITNPVWVVKTRLQLQRGVRLPALRGAGNATAAGAVGAAKALGAAVPGANYQGFVHAVRSIAREEGIRGFYRGLLPSLLLVSHGAIQFMVYEELKTLAAYAGSPAKQHGPRKQLSSAEISVIGALSKLAASVATYPSQVIRSRLQQRMDPNRSVLYRSGWHTFRLILRREGPAGLYKGIVPNVLRVMPQSAITFLVYEKVMQLLESEMLKNHAAFS</sequence>
<evidence type="ECO:0000256" key="5">
    <source>
        <dbReference type="ARBA" id="ARBA00022737"/>
    </source>
</evidence>
<protein>
    <recommendedName>
        <fullName evidence="13">Mitochondrial folate transporter/carrier</fullName>
    </recommendedName>
</protein>
<evidence type="ECO:0000256" key="3">
    <source>
        <dbReference type="ARBA" id="ARBA00022448"/>
    </source>
</evidence>
<evidence type="ECO:0000256" key="2">
    <source>
        <dbReference type="ARBA" id="ARBA00006375"/>
    </source>
</evidence>
<evidence type="ECO:0000256" key="9">
    <source>
        <dbReference type="RuleBase" id="RU000488"/>
    </source>
</evidence>
<feature type="repeat" description="Solcar" evidence="8">
    <location>
        <begin position="105"/>
        <end position="219"/>
    </location>
</feature>
<keyword evidence="5" id="KW-0677">Repeat</keyword>
<name>A0AAW1PKP8_9CHLO</name>
<dbReference type="InterPro" id="IPR023395">
    <property type="entry name" value="MCP_dom_sf"/>
</dbReference>
<keyword evidence="6 10" id="KW-1133">Transmembrane helix</keyword>
<dbReference type="InterPro" id="IPR018108">
    <property type="entry name" value="MCP_transmembrane"/>
</dbReference>
<gene>
    <name evidence="11" type="ORF">WJX72_000133</name>
</gene>
<proteinExistence type="inferred from homology"/>
<dbReference type="AlphaFoldDB" id="A0AAW1PKP8"/>
<evidence type="ECO:0000256" key="8">
    <source>
        <dbReference type="PROSITE-ProRule" id="PRU00282"/>
    </source>
</evidence>
<evidence type="ECO:0000256" key="7">
    <source>
        <dbReference type="ARBA" id="ARBA00023136"/>
    </source>
</evidence>
<evidence type="ECO:0000313" key="11">
    <source>
        <dbReference type="EMBL" id="KAK9808587.1"/>
    </source>
</evidence>
<evidence type="ECO:0000256" key="4">
    <source>
        <dbReference type="ARBA" id="ARBA00022692"/>
    </source>
</evidence>
<dbReference type="Gene3D" id="1.50.40.10">
    <property type="entry name" value="Mitochondrial carrier domain"/>
    <property type="match status" value="2"/>
</dbReference>
<dbReference type="PROSITE" id="PS50920">
    <property type="entry name" value="SOLCAR"/>
    <property type="match status" value="3"/>
</dbReference>
<evidence type="ECO:0000256" key="6">
    <source>
        <dbReference type="ARBA" id="ARBA00022989"/>
    </source>
</evidence>
<keyword evidence="4 8" id="KW-0812">Transmembrane</keyword>
<comment type="similarity">
    <text evidence="2 9">Belongs to the mitochondrial carrier (TC 2.A.29) family.</text>
</comment>
<comment type="subcellular location">
    <subcellularLocation>
        <location evidence="1">Membrane</location>
        <topology evidence="1">Multi-pass membrane protein</topology>
    </subcellularLocation>
</comment>
<keyword evidence="12" id="KW-1185">Reference proteome</keyword>
<dbReference type="EMBL" id="JALJOR010000011">
    <property type="protein sequence ID" value="KAK9808587.1"/>
    <property type="molecule type" value="Genomic_DNA"/>
</dbReference>
<dbReference type="GO" id="GO:0006862">
    <property type="term" value="P:nucleotide transport"/>
    <property type="evidence" value="ECO:0007669"/>
    <property type="project" value="InterPro"/>
</dbReference>